<feature type="transmembrane region" description="Helical" evidence="14">
    <location>
        <begin position="6"/>
        <end position="25"/>
    </location>
</feature>
<evidence type="ECO:0000313" key="16">
    <source>
        <dbReference type="Proteomes" id="UP001203665"/>
    </source>
</evidence>
<keyword evidence="8 14" id="KW-0406">Ion transport</keyword>
<comment type="function">
    <text evidence="13 14">Fluoride-specific ion channel. Important for reducing fluoride concentration in the cell, thus reducing its toxicity.</text>
</comment>
<evidence type="ECO:0000256" key="1">
    <source>
        <dbReference type="ARBA" id="ARBA00004651"/>
    </source>
</evidence>
<keyword evidence="16" id="KW-1185">Reference proteome</keyword>
<comment type="similarity">
    <text evidence="11 14">Belongs to the fluoride channel Fluc/FEX (TC 1.A.43) family.</text>
</comment>
<comment type="catalytic activity">
    <reaction evidence="12">
        <text>fluoride(in) = fluoride(out)</text>
        <dbReference type="Rhea" id="RHEA:76159"/>
        <dbReference type="ChEBI" id="CHEBI:17051"/>
    </reaction>
    <physiologicalReaction direction="left-to-right" evidence="12">
        <dbReference type="Rhea" id="RHEA:76160"/>
    </physiologicalReaction>
</comment>
<keyword evidence="9 14" id="KW-0472">Membrane</keyword>
<accession>A0ABT0XM90</accession>
<dbReference type="NCBIfam" id="TIGR00494">
    <property type="entry name" value="crcB"/>
    <property type="match status" value="1"/>
</dbReference>
<dbReference type="PANTHER" id="PTHR28259:SF16">
    <property type="entry name" value="FLUORIDE-SPECIFIC ION CHANNEL FLUC 2"/>
    <property type="match status" value="1"/>
</dbReference>
<dbReference type="InterPro" id="IPR003691">
    <property type="entry name" value="FluC"/>
</dbReference>
<name>A0ABT0XM90_9BACI</name>
<evidence type="ECO:0000256" key="5">
    <source>
        <dbReference type="ARBA" id="ARBA00022723"/>
    </source>
</evidence>
<keyword evidence="3 14" id="KW-1003">Cell membrane</keyword>
<evidence type="ECO:0000256" key="13">
    <source>
        <dbReference type="ARBA" id="ARBA00049940"/>
    </source>
</evidence>
<keyword evidence="2 14" id="KW-0813">Transport</keyword>
<keyword evidence="5 14" id="KW-0479">Metal-binding</keyword>
<comment type="caution">
    <text evidence="15">The sequence shown here is derived from an EMBL/GenBank/DDBJ whole genome shotgun (WGS) entry which is preliminary data.</text>
</comment>
<dbReference type="HAMAP" id="MF_00454">
    <property type="entry name" value="FluC"/>
    <property type="match status" value="1"/>
</dbReference>
<reference evidence="15" key="1">
    <citation type="submission" date="2022-06" db="EMBL/GenBank/DDBJ databases">
        <title>Alkalicoccobacillus porphyridii sp. nov., isolated from a marine red alga, Porphyridium purpureum and reclassification of Shouchella plakortidis and Shouchella gibsonii as Alkalicoccobacillus plakortidis comb. nov. and Alkalicoccobacillus gibsonii comb. nov.</title>
        <authorList>
            <person name="Kim K.H."/>
            <person name="Lee J.K."/>
            <person name="Han D.M."/>
            <person name="Baek J.H."/>
            <person name="Jeon C.O."/>
        </authorList>
    </citation>
    <scope>NUCLEOTIDE SEQUENCE</scope>
    <source>
        <strain evidence="15">DSM 19153</strain>
    </source>
</reference>
<evidence type="ECO:0000256" key="14">
    <source>
        <dbReference type="HAMAP-Rule" id="MF_00454"/>
    </source>
</evidence>
<feature type="transmembrane region" description="Helical" evidence="14">
    <location>
        <begin position="93"/>
        <end position="117"/>
    </location>
</feature>
<keyword evidence="7 14" id="KW-0915">Sodium</keyword>
<dbReference type="EMBL" id="JAMQJY010000002">
    <property type="protein sequence ID" value="MCM2677021.1"/>
    <property type="molecule type" value="Genomic_DNA"/>
</dbReference>
<keyword evidence="6 14" id="KW-1133">Transmembrane helix</keyword>
<evidence type="ECO:0000256" key="3">
    <source>
        <dbReference type="ARBA" id="ARBA00022475"/>
    </source>
</evidence>
<keyword evidence="4 14" id="KW-0812">Transmembrane</keyword>
<evidence type="ECO:0000313" key="15">
    <source>
        <dbReference type="EMBL" id="MCM2677021.1"/>
    </source>
</evidence>
<dbReference type="Proteomes" id="UP001203665">
    <property type="component" value="Unassembled WGS sequence"/>
</dbReference>
<evidence type="ECO:0000256" key="6">
    <source>
        <dbReference type="ARBA" id="ARBA00022989"/>
    </source>
</evidence>
<evidence type="ECO:0000256" key="12">
    <source>
        <dbReference type="ARBA" id="ARBA00035585"/>
    </source>
</evidence>
<keyword evidence="10 14" id="KW-0407">Ion channel</keyword>
<protein>
    <recommendedName>
        <fullName evidence="14">Fluoride-specific ion channel FluC</fullName>
    </recommendedName>
</protein>
<organism evidence="15 16">
    <name type="scientific">Alkalicoccobacillus plakortidis</name>
    <dbReference type="NCBI Taxonomy" id="444060"/>
    <lineage>
        <taxon>Bacteria</taxon>
        <taxon>Bacillati</taxon>
        <taxon>Bacillota</taxon>
        <taxon>Bacilli</taxon>
        <taxon>Bacillales</taxon>
        <taxon>Bacillaceae</taxon>
        <taxon>Alkalicoccobacillus</taxon>
    </lineage>
</organism>
<sequence>MTFFYVGLAGGLGAFCRFSLSIWLSRLQTNRDVPIPILMINIAGSLLLGAVQAHLGLFTENVGLLISTGFLGAFTTFSTFSMESIQLIQEKKWAAFCWYIGLTVIGCIAAYCLGFFIL</sequence>
<proteinExistence type="inferred from homology"/>
<evidence type="ECO:0000256" key="7">
    <source>
        <dbReference type="ARBA" id="ARBA00023053"/>
    </source>
</evidence>
<evidence type="ECO:0000256" key="9">
    <source>
        <dbReference type="ARBA" id="ARBA00023136"/>
    </source>
</evidence>
<evidence type="ECO:0000256" key="2">
    <source>
        <dbReference type="ARBA" id="ARBA00022448"/>
    </source>
</evidence>
<evidence type="ECO:0000256" key="4">
    <source>
        <dbReference type="ARBA" id="ARBA00022692"/>
    </source>
</evidence>
<dbReference type="RefSeq" id="WP_251610360.1">
    <property type="nucleotide sequence ID" value="NZ_JAMQJY010000002.1"/>
</dbReference>
<comment type="subcellular location">
    <subcellularLocation>
        <location evidence="1 14">Cell membrane</location>
        <topology evidence="1 14">Multi-pass membrane protein</topology>
    </subcellularLocation>
</comment>
<comment type="activity regulation">
    <text evidence="14">Na(+) is not transported, but it plays an essential structural role and its presence is essential for fluoride channel function.</text>
</comment>
<feature type="binding site" evidence="14">
    <location>
        <position position="72"/>
    </location>
    <ligand>
        <name>Na(+)</name>
        <dbReference type="ChEBI" id="CHEBI:29101"/>
        <note>structural</note>
    </ligand>
</feature>
<dbReference type="Pfam" id="PF02537">
    <property type="entry name" value="CRCB"/>
    <property type="match status" value="1"/>
</dbReference>
<feature type="binding site" evidence="14">
    <location>
        <position position="75"/>
    </location>
    <ligand>
        <name>Na(+)</name>
        <dbReference type="ChEBI" id="CHEBI:29101"/>
        <note>structural</note>
    </ligand>
</feature>
<dbReference type="PANTHER" id="PTHR28259">
    <property type="entry name" value="FLUORIDE EXPORT PROTEIN 1-RELATED"/>
    <property type="match status" value="1"/>
</dbReference>
<feature type="transmembrane region" description="Helical" evidence="14">
    <location>
        <begin position="37"/>
        <end position="56"/>
    </location>
</feature>
<feature type="transmembrane region" description="Helical" evidence="14">
    <location>
        <begin position="62"/>
        <end position="81"/>
    </location>
</feature>
<evidence type="ECO:0000256" key="11">
    <source>
        <dbReference type="ARBA" id="ARBA00035120"/>
    </source>
</evidence>
<evidence type="ECO:0000256" key="8">
    <source>
        <dbReference type="ARBA" id="ARBA00023065"/>
    </source>
</evidence>
<evidence type="ECO:0000256" key="10">
    <source>
        <dbReference type="ARBA" id="ARBA00023303"/>
    </source>
</evidence>
<gene>
    <name evidence="14 15" type="primary">crcB</name>
    <name evidence="14" type="synonym">fluC</name>
    <name evidence="15" type="ORF">NDM98_17285</name>
</gene>